<reference evidence="1" key="1">
    <citation type="submission" date="2021-05" db="EMBL/GenBank/DDBJ databases">
        <title>Diversity, taxonomy and evolution of archaeal viruses of the class Caudoviricetes.</title>
        <authorList>
            <person name="Liu Y."/>
            <person name="Demina T.A."/>
            <person name="Roux S."/>
            <person name="Aiewsakun P."/>
            <person name="Kazlauskas D."/>
            <person name="Simmonds P."/>
            <person name="Prangishvili D."/>
            <person name="Oksanen H.M."/>
            <person name="Krupovic M."/>
        </authorList>
    </citation>
    <scope>NUCLEOTIDE SEQUENCE</scope>
    <source>
        <strain evidence="1">HATV-3/30</strain>
    </source>
</reference>
<proteinExistence type="predicted"/>
<evidence type="ECO:0000313" key="2">
    <source>
        <dbReference type="Proteomes" id="UP000827845"/>
    </source>
</evidence>
<dbReference type="EMBL" id="MZ334527">
    <property type="protein sequence ID" value="UBF23429.1"/>
    <property type="molecule type" value="Genomic_DNA"/>
</dbReference>
<evidence type="ECO:0000313" key="1">
    <source>
        <dbReference type="EMBL" id="UBF23429.1"/>
    </source>
</evidence>
<sequence length="53" mass="5636">MTNPHSNDYCVICGDSVSVDGPKVHPIPSIDNGVLCETHVTERKGSASYGGYQ</sequence>
<protein>
    <submittedName>
        <fullName evidence="1">Uncharacterized protein</fullName>
    </submittedName>
</protein>
<keyword evidence="2" id="KW-1185">Reference proteome</keyword>
<dbReference type="Proteomes" id="UP000827845">
    <property type="component" value="Segment"/>
</dbReference>
<organism evidence="1 2">
    <name type="scientific">Haloarcula tailed virus 3</name>
    <dbReference type="NCBI Taxonomy" id="2877990"/>
    <lineage>
        <taxon>Viruses</taxon>
        <taxon>Duplodnaviria</taxon>
        <taxon>Heunggongvirae</taxon>
        <taxon>Uroviricota</taxon>
        <taxon>Caudoviricetes</taxon>
        <taxon>Kirjokansivirales</taxon>
        <taxon>Pyrstoviridae</taxon>
        <taxon>Hatrivirus</taxon>
        <taxon>Hatrivirus caudatum</taxon>
        <taxon>Hatrivirus HATV3</taxon>
    </lineage>
</organism>
<accession>A0AAE8Y090</accession>
<name>A0AAE8Y090_9CAUD</name>
<gene>
    <name evidence="1" type="ORF">HATV-3_gp79</name>
</gene>